<reference evidence="2" key="1">
    <citation type="journal article" date="2015" name="Nature">
        <title>Complex archaea that bridge the gap between prokaryotes and eukaryotes.</title>
        <authorList>
            <person name="Spang A."/>
            <person name="Saw J.H."/>
            <person name="Jorgensen S.L."/>
            <person name="Zaremba-Niedzwiedzka K."/>
            <person name="Martijn J."/>
            <person name="Lind A.E."/>
            <person name="van Eijk R."/>
            <person name="Schleper C."/>
            <person name="Guy L."/>
            <person name="Ettema T.J."/>
        </authorList>
    </citation>
    <scope>NUCLEOTIDE SEQUENCE</scope>
</reference>
<comment type="caution">
    <text evidence="2">The sequence shown here is derived from an EMBL/GenBank/DDBJ whole genome shotgun (WGS) entry which is preliminary data.</text>
</comment>
<evidence type="ECO:0000256" key="1">
    <source>
        <dbReference type="SAM" id="MobiDB-lite"/>
    </source>
</evidence>
<proteinExistence type="predicted"/>
<sequence length="98" mass="11074">MNKSERFFTQRRRVTKPLWFSLGLGTQYDYHQDKLHLKTGRAAMFKLSTCVWLIPVASTVHSPVRSAHSKNPIEQLDDHHQGYNPAVSSLGASPTPAQ</sequence>
<name>A0A0F9H341_9ZZZZ</name>
<feature type="compositionally biased region" description="Polar residues" evidence="1">
    <location>
        <begin position="86"/>
        <end position="98"/>
    </location>
</feature>
<organism evidence="2">
    <name type="scientific">marine sediment metagenome</name>
    <dbReference type="NCBI Taxonomy" id="412755"/>
    <lineage>
        <taxon>unclassified sequences</taxon>
        <taxon>metagenomes</taxon>
        <taxon>ecological metagenomes</taxon>
    </lineage>
</organism>
<feature type="region of interest" description="Disordered" evidence="1">
    <location>
        <begin position="63"/>
        <end position="98"/>
    </location>
</feature>
<dbReference type="EMBL" id="LAZR01018185">
    <property type="protein sequence ID" value="KKL97366.1"/>
    <property type="molecule type" value="Genomic_DNA"/>
</dbReference>
<gene>
    <name evidence="2" type="ORF">LCGC14_1835200</name>
</gene>
<accession>A0A0F9H341</accession>
<evidence type="ECO:0000313" key="2">
    <source>
        <dbReference type="EMBL" id="KKL97366.1"/>
    </source>
</evidence>
<protein>
    <submittedName>
        <fullName evidence="2">Uncharacterized protein</fullName>
    </submittedName>
</protein>
<dbReference type="AlphaFoldDB" id="A0A0F9H341"/>